<evidence type="ECO:0000256" key="3">
    <source>
        <dbReference type="ARBA" id="ARBA00023134"/>
    </source>
</evidence>
<proteinExistence type="inferred from homology"/>
<keyword evidence="3" id="KW-0342">GTP-binding</keyword>
<keyword evidence="6" id="KW-1185">Reference proteome</keyword>
<dbReference type="SMART" id="SM00175">
    <property type="entry name" value="RAB"/>
    <property type="match status" value="1"/>
</dbReference>
<comment type="similarity">
    <text evidence="1">Belongs to the small GTPase superfamily. Rab family.</text>
</comment>
<evidence type="ECO:0000256" key="2">
    <source>
        <dbReference type="ARBA" id="ARBA00022741"/>
    </source>
</evidence>
<protein>
    <submittedName>
        <fullName evidence="5">Uncharacterized protein</fullName>
    </submittedName>
</protein>
<keyword evidence="2" id="KW-0547">Nucleotide-binding</keyword>
<dbReference type="FunFam" id="3.40.50.300:FF:001129">
    <property type="entry name" value="ras-related protein Rab-44 isoform X2"/>
    <property type="match status" value="1"/>
</dbReference>
<dbReference type="SMART" id="SM00176">
    <property type="entry name" value="RAN"/>
    <property type="match status" value="1"/>
</dbReference>
<dbReference type="NCBIfam" id="TIGR00231">
    <property type="entry name" value="small_GTP"/>
    <property type="match status" value="1"/>
</dbReference>
<dbReference type="Pfam" id="PF00071">
    <property type="entry name" value="Ras"/>
    <property type="match status" value="1"/>
</dbReference>
<comment type="caution">
    <text evidence="5">The sequence shown here is derived from an EMBL/GenBank/DDBJ whole genome shotgun (WGS) entry which is preliminary data.</text>
</comment>
<dbReference type="OrthoDB" id="9989112at2759"/>
<dbReference type="SUPFAM" id="SSF52540">
    <property type="entry name" value="P-loop containing nucleoside triphosphate hydrolases"/>
    <property type="match status" value="1"/>
</dbReference>
<evidence type="ECO:0000313" key="5">
    <source>
        <dbReference type="EMBL" id="OMJ75803.1"/>
    </source>
</evidence>
<dbReference type="InterPro" id="IPR001806">
    <property type="entry name" value="Small_GTPase"/>
</dbReference>
<dbReference type="SMART" id="SM00173">
    <property type="entry name" value="RAS"/>
    <property type="match status" value="1"/>
</dbReference>
<keyword evidence="4" id="KW-0449">Lipoprotein</keyword>
<dbReference type="PANTHER" id="PTHR47980">
    <property type="entry name" value="LD44762P"/>
    <property type="match status" value="1"/>
</dbReference>
<dbReference type="Proteomes" id="UP000187209">
    <property type="component" value="Unassembled WGS sequence"/>
</dbReference>
<dbReference type="InterPro" id="IPR050305">
    <property type="entry name" value="Small_GTPase_Rab"/>
</dbReference>
<accession>A0A1R2BGA4</accession>
<dbReference type="SMART" id="SM00174">
    <property type="entry name" value="RHO"/>
    <property type="match status" value="1"/>
</dbReference>
<dbReference type="PROSITE" id="PS51421">
    <property type="entry name" value="RAS"/>
    <property type="match status" value="1"/>
</dbReference>
<evidence type="ECO:0000256" key="4">
    <source>
        <dbReference type="ARBA" id="ARBA00023288"/>
    </source>
</evidence>
<dbReference type="EMBL" id="MPUH01000668">
    <property type="protein sequence ID" value="OMJ75803.1"/>
    <property type="molecule type" value="Genomic_DNA"/>
</dbReference>
<dbReference type="Gene3D" id="3.40.50.300">
    <property type="entry name" value="P-loop containing nucleotide triphosphate hydrolases"/>
    <property type="match status" value="1"/>
</dbReference>
<dbReference type="PRINTS" id="PR00449">
    <property type="entry name" value="RASTRNSFRMNG"/>
</dbReference>
<dbReference type="InterPro" id="IPR027417">
    <property type="entry name" value="P-loop_NTPase"/>
</dbReference>
<dbReference type="InterPro" id="IPR005225">
    <property type="entry name" value="Small_GTP-bd"/>
</dbReference>
<dbReference type="GO" id="GO:0003924">
    <property type="term" value="F:GTPase activity"/>
    <property type="evidence" value="ECO:0007669"/>
    <property type="project" value="InterPro"/>
</dbReference>
<reference evidence="5 6" key="1">
    <citation type="submission" date="2016-11" db="EMBL/GenBank/DDBJ databases">
        <title>The macronuclear genome of Stentor coeruleus: a giant cell with tiny introns.</title>
        <authorList>
            <person name="Slabodnick M."/>
            <person name="Ruby J.G."/>
            <person name="Reiff S.B."/>
            <person name="Swart E.C."/>
            <person name="Gosai S."/>
            <person name="Prabakaran S."/>
            <person name="Witkowska E."/>
            <person name="Larue G.E."/>
            <person name="Fisher S."/>
            <person name="Freeman R.M."/>
            <person name="Gunawardena J."/>
            <person name="Chu W."/>
            <person name="Stover N.A."/>
            <person name="Gregory B.D."/>
            <person name="Nowacki M."/>
            <person name="Derisi J."/>
            <person name="Roy S.W."/>
            <person name="Marshall W.F."/>
            <person name="Sood P."/>
        </authorList>
    </citation>
    <scope>NUCLEOTIDE SEQUENCE [LARGE SCALE GENOMIC DNA]</scope>
    <source>
        <strain evidence="5">WM001</strain>
    </source>
</reference>
<gene>
    <name evidence="5" type="ORF">SteCoe_24984</name>
</gene>
<evidence type="ECO:0000313" key="6">
    <source>
        <dbReference type="Proteomes" id="UP000187209"/>
    </source>
</evidence>
<evidence type="ECO:0000256" key="1">
    <source>
        <dbReference type="ARBA" id="ARBA00006270"/>
    </source>
</evidence>
<organism evidence="5 6">
    <name type="scientific">Stentor coeruleus</name>
    <dbReference type="NCBI Taxonomy" id="5963"/>
    <lineage>
        <taxon>Eukaryota</taxon>
        <taxon>Sar</taxon>
        <taxon>Alveolata</taxon>
        <taxon>Ciliophora</taxon>
        <taxon>Postciliodesmatophora</taxon>
        <taxon>Heterotrichea</taxon>
        <taxon>Heterotrichida</taxon>
        <taxon>Stentoridae</taxon>
        <taxon>Stentor</taxon>
    </lineage>
</organism>
<dbReference type="AlphaFoldDB" id="A0A1R2BGA4"/>
<sequence length="202" mass="22779">MVESISQSSYTAKLLLIGDTYVGKTCIIFRFVKNSFSLTQQTPGIDMEVKTIDIDNDKVKLQIWDTVGHAQFQTVTQIYYNGANGVIFVYDCTDEKSFSNIKEWVGKIDSLVNDDVAKVLIGNKCDNIDKKISFEQGKNLADELGICFFETSAKCDINIDNTFMYIAKEIKNKPNSNRLCDCNRFSLTSTNISKVPKGCCRR</sequence>
<dbReference type="GO" id="GO:0005525">
    <property type="term" value="F:GTP binding"/>
    <property type="evidence" value="ECO:0007669"/>
    <property type="project" value="UniProtKB-KW"/>
</dbReference>
<dbReference type="PROSITE" id="PS51419">
    <property type="entry name" value="RAB"/>
    <property type="match status" value="1"/>
</dbReference>
<name>A0A1R2BGA4_9CILI</name>